<dbReference type="eggNOG" id="COG2304">
    <property type="taxonomic scope" value="Bacteria"/>
</dbReference>
<feature type="domain" description="HYR" evidence="2">
    <location>
        <begin position="421"/>
        <end position="505"/>
    </location>
</feature>
<gene>
    <name evidence="3" type="ORF">Gilli_0558</name>
</gene>
<dbReference type="InterPro" id="IPR003410">
    <property type="entry name" value="HYR_dom"/>
</dbReference>
<dbReference type="InterPro" id="IPR026341">
    <property type="entry name" value="T9SS_type_B"/>
</dbReference>
<evidence type="ECO:0000313" key="3">
    <source>
        <dbReference type="EMBL" id="EHQ01270.1"/>
    </source>
</evidence>
<feature type="domain" description="HYR" evidence="2">
    <location>
        <begin position="257"/>
        <end position="339"/>
    </location>
</feature>
<feature type="domain" description="HYR" evidence="2">
    <location>
        <begin position="1245"/>
        <end position="1325"/>
    </location>
</feature>
<feature type="domain" description="HYR" evidence="2">
    <location>
        <begin position="1407"/>
        <end position="1491"/>
    </location>
</feature>
<proteinExistence type="predicted"/>
<dbReference type="PANTHER" id="PTHR24273">
    <property type="entry name" value="FI04643P-RELATED"/>
    <property type="match status" value="1"/>
</dbReference>
<feature type="domain" description="HYR" evidence="2">
    <location>
        <begin position="667"/>
        <end position="751"/>
    </location>
</feature>
<dbReference type="Gene3D" id="2.60.40.10">
    <property type="entry name" value="Immunoglobulins"/>
    <property type="match status" value="13"/>
</dbReference>
<keyword evidence="1" id="KW-0677">Repeat</keyword>
<feature type="domain" description="HYR" evidence="2">
    <location>
        <begin position="998"/>
        <end position="1078"/>
    </location>
</feature>
<feature type="domain" description="HYR" evidence="2">
    <location>
        <begin position="1079"/>
        <end position="1159"/>
    </location>
</feature>
<feature type="domain" description="HYR" evidence="2">
    <location>
        <begin position="1326"/>
        <end position="1406"/>
    </location>
</feature>
<evidence type="ECO:0000259" key="2">
    <source>
        <dbReference type="PROSITE" id="PS50825"/>
    </source>
</evidence>
<dbReference type="OrthoDB" id="599464at2"/>
<evidence type="ECO:0000256" key="1">
    <source>
        <dbReference type="ARBA" id="ARBA00022737"/>
    </source>
</evidence>
<evidence type="ECO:0000313" key="4">
    <source>
        <dbReference type="Proteomes" id="UP000003844"/>
    </source>
</evidence>
<dbReference type="eggNOG" id="COG3391">
    <property type="taxonomic scope" value="Bacteria"/>
</dbReference>
<dbReference type="PROSITE" id="PS50825">
    <property type="entry name" value="HYR"/>
    <property type="match status" value="17"/>
</dbReference>
<feature type="domain" description="HYR" evidence="2">
    <location>
        <begin position="835"/>
        <end position="913"/>
    </location>
</feature>
<dbReference type="Proteomes" id="UP000003844">
    <property type="component" value="Unassembled WGS sequence"/>
</dbReference>
<feature type="domain" description="HYR" evidence="2">
    <location>
        <begin position="1573"/>
        <end position="1656"/>
    </location>
</feature>
<accession>H2BZS8</accession>
<name>H2BZS8_GILLR</name>
<reference evidence="4" key="1">
    <citation type="journal article" date="2012" name="Stand. Genomic Sci.">
        <title>Genome sequence of the Antarctic rhodopsins-containing flavobacterium Gillisia limnaea type strain (R-8282(T)).</title>
        <authorList>
            <person name="Riedel T."/>
            <person name="Held B."/>
            <person name="Nolan M."/>
            <person name="Lucas S."/>
            <person name="Lapidus A."/>
            <person name="Tice H."/>
            <person name="Del Rio T.G."/>
            <person name="Cheng J.F."/>
            <person name="Han C."/>
            <person name="Tapia R."/>
            <person name="Goodwin L.A."/>
            <person name="Pitluck S."/>
            <person name="Liolios K."/>
            <person name="Mavromatis K."/>
            <person name="Pagani I."/>
            <person name="Ivanova N."/>
            <person name="Mikhailova N."/>
            <person name="Pati A."/>
            <person name="Chen A."/>
            <person name="Palaniappan K."/>
            <person name="Land M."/>
            <person name="Rohde M."/>
            <person name="Tindall B.J."/>
            <person name="Detter J.C."/>
            <person name="Goker M."/>
            <person name="Bristow J."/>
            <person name="Eisen J.A."/>
            <person name="Markowitz V."/>
            <person name="Hugenholtz P."/>
            <person name="Kyrpides N.C."/>
            <person name="Klenk H.P."/>
            <person name="Woyke T."/>
        </authorList>
    </citation>
    <scope>NUCLEOTIDE SEQUENCE [LARGE SCALE GENOMIC DNA]</scope>
    <source>
        <strain evidence="4">DSM 15749 / LMG 21470 / R-8282</strain>
    </source>
</reference>
<dbReference type="HOGENOM" id="CLU_233681_0_0_10"/>
<keyword evidence="4" id="KW-1185">Reference proteome</keyword>
<feature type="domain" description="HYR" evidence="2">
    <location>
        <begin position="340"/>
        <end position="420"/>
    </location>
</feature>
<dbReference type="STRING" id="865937.Gilli_0558"/>
<feature type="domain" description="HYR" evidence="2">
    <location>
        <begin position="1492"/>
        <end position="1572"/>
    </location>
</feature>
<dbReference type="Pfam" id="PF13585">
    <property type="entry name" value="CHU_C"/>
    <property type="match status" value="1"/>
</dbReference>
<dbReference type="PANTHER" id="PTHR24273:SF32">
    <property type="entry name" value="HYALIN"/>
    <property type="match status" value="1"/>
</dbReference>
<feature type="domain" description="HYR" evidence="2">
    <location>
        <begin position="752"/>
        <end position="834"/>
    </location>
</feature>
<feature type="domain" description="HYR" evidence="2">
    <location>
        <begin position="586"/>
        <end position="666"/>
    </location>
</feature>
<dbReference type="eggNOG" id="COG1520">
    <property type="taxonomic scope" value="Bacteria"/>
</dbReference>
<organism evidence="3 4">
    <name type="scientific">Gillisia limnaea (strain DSM 15749 / LMG 21470 / R-8282)</name>
    <dbReference type="NCBI Taxonomy" id="865937"/>
    <lineage>
        <taxon>Bacteria</taxon>
        <taxon>Pseudomonadati</taxon>
        <taxon>Bacteroidota</taxon>
        <taxon>Flavobacteriia</taxon>
        <taxon>Flavobacteriales</taxon>
        <taxon>Flavobacteriaceae</taxon>
        <taxon>Gillisia</taxon>
    </lineage>
</organism>
<dbReference type="EMBL" id="JH594606">
    <property type="protein sequence ID" value="EHQ01270.1"/>
    <property type="molecule type" value="Genomic_DNA"/>
</dbReference>
<sequence>MKQNVFLQQVRTIKVNEQLDTPAAPVAGEVTQPTCTTATGSFQIADFDADSDYDFTPSVVSISDSGLVTANAGDYSFTVTNEAGCISPASENIKVNEQLDTPAAPVAGEVTQPTCTTATGSFQIADFDADSDYDFTPGVVSISDSGLVTANAGNYSFTVTNAAGCISPASENIKVNEQLNTPAAPVVDSSINTTCNLNNGSIVLVAVDDVEFSIDGVNYQTSTLFSDLATGTYSITTRFIDGECISSSTEVEIIAIPDTEDPILSEMSDINVNTDAGVCGAVITFSAPSATDNCEGTVITLNEGSMASGSEFPVGTATVTYTATDAAGNASTVSFDVIVVDNEAPAIACPANVNQTAEAGESFAIVTFEDATATDNCDVSVEQTAGLTSGSQFPIGVSTVEFTATDASGNTSTCNFTITITDNDPPTILCPANIDMDVDAGICGAVVSFETPTATDNSGQEVTVTQTAGPASGEVFPVGTTTVTFTATDAAGNTASCSFDVTVNDNEDPTFGSVSDITVNTDAGICGAVVNYEVPTATDNCEGTEVSLTEGLASGSEFPVGTTTVTYTATDAAGNTSTVSFDVIVVDNEDPAITCPANVNQTTEAGESFAIVTFEDATATDNCDVIVEQTAGLTSGSQFPIGESTVTFTATDASGNTSSCSFTITITDNDPPTIVCPANIDMDVDAGICGAVVSFETPTATDNSGLEVTVTQTAGPASGEVFPVGTTTVTFTATDAAGNTASCSFDVTVNDTEDPTFESVSDITVNTDAGVCGAVVSFEAPTATDNCEGTVVTLNEGSLASGSEFPVGTTTVTYTATDAVGNTVSTSFTVTIIDNEAPVIVCIDNISQATDMGEATAVVTFEAPLGTDNCGATTEQTAGLPSGSEFPIGTTTNTYIVTDAAGNTATCSFTVTIIDEEDPTISCPANINMNVDAGLCGAVVEFEMPVANDNSGNVSVTQTAGPASGEVFPVGTTTVTFTATDAAGNTASCSFDVTVNDTEDPTFESVSDINVNTDAGVCGAVITFSAPSATDNCEGTVITLNEGSMASGSEFPVGTTTVTYTATDAAGNTSTVSFDVIVVDNEDPAITCPANVNQTTEAGESFAIVTFEDATATDNCDVIVEQTAGLTSGSQFPIGESNVEFTATDASGNTSSCSFTITITDNDPPTILCPANIDMEVDAGICGAVVSFETPTASDNSGQEVTVTQTAGPASGEEFPVGTTTVTFTATDAAGNTASCSFDVSVNDTEDPTFGSVSDITVNTDAGVCGAVVSFEAPTATDNCEGTVVTLNEGSLASGSEFPVGTTTVTYTATDAAGNTSTVSFDVIVVDNEDPAITCPANVNQTTEAGESFAIVTFEDATATDNCDVTVEQTAGLTSGSQFPIGESTVTFTATDASGNTSSCSFTITITDNDPPTILCPANIDMEVDAGICGAVVSFETPTATDNSGQEVTVTQTAGPASGEVFPVGTTTVTFTATDAAGNTASCSFDVTVNDTEDPTFGSVSDITVNTDAGVCGAVVTFSAPSATDNCEGTVVTLNEGSLASGSEFPVGTTTVTYTATDAVGNTVSTSFTVTIIDNEAPVINCAENISLTVDFGVTSLVVNYESVTATDNCPDTTIEQTAGLSSGSSFPIGTTTNTFVVTDASGNTATCSFDIIVEELLDEKPEPPLVVEVIQPTCEVATGTITVQTIEGLTYSINGTDYQESGVFINLEPGTYSITAQNSSGQISDAVQVTLDEPTATTIQTTTVDLCIEDSVYDLFELLSGDFDETGTWVDTDQTGALAGSFIDPKLLAVGNYNFTYVLGGNCPSTTSVLVSINDLCVVDPEGCDIDGIKAGVSKAVTPNGDGFNDFFEIKVDPLCGFRFGVQIFNRWGAEIYSNPNYTNEWDGFSNKSFTGSNQLPSGTYFYILTVNNGEIAPIQGYIYLGTK</sequence>
<dbReference type="NCBIfam" id="TIGR04131">
    <property type="entry name" value="Bac_Flav_CTERM"/>
    <property type="match status" value="1"/>
</dbReference>
<feature type="domain" description="HYR" evidence="2">
    <location>
        <begin position="1160"/>
        <end position="1244"/>
    </location>
</feature>
<dbReference type="Pfam" id="PF02494">
    <property type="entry name" value="HYR"/>
    <property type="match status" value="17"/>
</dbReference>
<dbReference type="InterPro" id="IPR013783">
    <property type="entry name" value="Ig-like_fold"/>
</dbReference>
<feature type="domain" description="HYR" evidence="2">
    <location>
        <begin position="914"/>
        <end position="997"/>
    </location>
</feature>
<protein>
    <submittedName>
        <fullName evidence="3">Hyalin</fullName>
    </submittedName>
</protein>
<feature type="domain" description="HYR" evidence="2">
    <location>
        <begin position="506"/>
        <end position="585"/>
    </location>
</feature>